<evidence type="ECO:0000256" key="1">
    <source>
        <dbReference type="SAM" id="MobiDB-lite"/>
    </source>
</evidence>
<dbReference type="EMBL" id="VFQX01000036">
    <property type="protein sequence ID" value="KAF0976904.1"/>
    <property type="molecule type" value="Genomic_DNA"/>
</dbReference>
<dbReference type="OMA" id="FHFAIDY"/>
<accession>A0A6A5BRU7</accession>
<feature type="compositionally biased region" description="Basic and acidic residues" evidence="1">
    <location>
        <begin position="15"/>
        <end position="25"/>
    </location>
</feature>
<dbReference type="Gene3D" id="3.30.710.10">
    <property type="entry name" value="Potassium Channel Kv1.1, Chain A"/>
    <property type="match status" value="1"/>
</dbReference>
<dbReference type="VEuPathDB" id="AmoebaDB:FDP41_004199"/>
<protein>
    <submittedName>
        <fullName evidence="2">Uncharacterized protein</fullName>
    </submittedName>
</protein>
<feature type="region of interest" description="Disordered" evidence="1">
    <location>
        <begin position="14"/>
        <end position="77"/>
    </location>
</feature>
<dbReference type="VEuPathDB" id="AmoebaDB:NF0041690"/>
<feature type="compositionally biased region" description="Polar residues" evidence="1">
    <location>
        <begin position="56"/>
        <end position="77"/>
    </location>
</feature>
<reference evidence="2 3" key="1">
    <citation type="journal article" date="2019" name="Sci. Rep.">
        <title>Nanopore sequencing improves the draft genome of the human pathogenic amoeba Naegleria fowleri.</title>
        <authorList>
            <person name="Liechti N."/>
            <person name="Schurch N."/>
            <person name="Bruggmann R."/>
            <person name="Wittwer M."/>
        </authorList>
    </citation>
    <scope>NUCLEOTIDE SEQUENCE [LARGE SCALE GENOMIC DNA]</scope>
    <source>
        <strain evidence="2 3">ATCC 30894</strain>
    </source>
</reference>
<dbReference type="InterPro" id="IPR011333">
    <property type="entry name" value="SKP1/BTB/POZ_sf"/>
</dbReference>
<name>A0A6A5BRU7_NAEFO</name>
<comment type="caution">
    <text evidence="2">The sequence shown here is derived from an EMBL/GenBank/DDBJ whole genome shotgun (WGS) entry which is preliminary data.</text>
</comment>
<proteinExistence type="predicted"/>
<dbReference type="Proteomes" id="UP000444721">
    <property type="component" value="Unassembled WGS sequence"/>
</dbReference>
<dbReference type="OrthoDB" id="10357460at2759"/>
<evidence type="ECO:0000313" key="3">
    <source>
        <dbReference type="Proteomes" id="UP000444721"/>
    </source>
</evidence>
<dbReference type="AlphaFoldDB" id="A0A6A5BRU7"/>
<sequence>MYLKRLKNSLLNCMPHHENTEDNQHENGMTYDNSLELSPMLSTPTTPSSSSTTTTQPNKFTSGTYIASPSASSSTQDNLSFEDHVALCESSREDHDSSNDITLKHIHIQCYKDRESQSFFHSNLTYPKTIKIEWVFDDCIRQRLIHKMLKRYIDSQEIIAFSDVRIVARYDNSELDYDQSKEKRVFTISQDACSLIPCIQRRIEPCKPQTIELQIPFCFHFAIDYPEDSPSSPVVSTGSSSSYPKVTLEGCVVFSSEVFQHLIKWCEHYSKHREFIQSDLEGKGMVYCSSSESYFRSVIGEWNWNFLNSLSKNLLLQCLIMSHILSIHPLLVMFKTKIMFDVKQKCREKNVTMLSTQQQQQPMGGHHTQAQSSYWTIPTNTKIQFLNYFVQDSRKVNEIFQPHHVNYQKPSPTTRRRIINHVRSNSYDKIRGLTAGNSKCNTGLRNDFSSASTSTSNVSSFLNSSNNKDEHIIATLGNSKDGFIHFLRIK</sequence>
<dbReference type="VEuPathDB" id="AmoebaDB:NfTy_068420"/>
<feature type="compositionally biased region" description="Low complexity" evidence="1">
    <location>
        <begin position="34"/>
        <end position="55"/>
    </location>
</feature>
<evidence type="ECO:0000313" key="2">
    <source>
        <dbReference type="EMBL" id="KAF0976904.1"/>
    </source>
</evidence>
<gene>
    <name evidence="2" type="ORF">FDP41_004199</name>
</gene>
<dbReference type="RefSeq" id="XP_044561617.1">
    <property type="nucleotide sequence ID" value="XM_044707587.1"/>
</dbReference>
<organism evidence="2 3">
    <name type="scientific">Naegleria fowleri</name>
    <name type="common">Brain eating amoeba</name>
    <dbReference type="NCBI Taxonomy" id="5763"/>
    <lineage>
        <taxon>Eukaryota</taxon>
        <taxon>Discoba</taxon>
        <taxon>Heterolobosea</taxon>
        <taxon>Tetramitia</taxon>
        <taxon>Eutetramitia</taxon>
        <taxon>Vahlkampfiidae</taxon>
        <taxon>Naegleria</taxon>
    </lineage>
</organism>
<keyword evidence="3" id="KW-1185">Reference proteome</keyword>
<dbReference type="GeneID" id="68111417"/>